<reference evidence="2 3" key="1">
    <citation type="submission" date="2016-04" db="EMBL/GenBank/DDBJ databases">
        <title>A degradative enzymes factory behind the ericoid mycorrhizal symbiosis.</title>
        <authorList>
            <consortium name="DOE Joint Genome Institute"/>
            <person name="Martino E."/>
            <person name="Morin E."/>
            <person name="Grelet G."/>
            <person name="Kuo A."/>
            <person name="Kohler A."/>
            <person name="Daghino S."/>
            <person name="Barry K."/>
            <person name="Choi C."/>
            <person name="Cichocki N."/>
            <person name="Clum A."/>
            <person name="Copeland A."/>
            <person name="Hainaut M."/>
            <person name="Haridas S."/>
            <person name="Labutti K."/>
            <person name="Lindquist E."/>
            <person name="Lipzen A."/>
            <person name="Khouja H.-R."/>
            <person name="Murat C."/>
            <person name="Ohm R."/>
            <person name="Olson A."/>
            <person name="Spatafora J."/>
            <person name="Veneault-Fourrey C."/>
            <person name="Henrissat B."/>
            <person name="Grigoriev I."/>
            <person name="Martin F."/>
            <person name="Perotto S."/>
        </authorList>
    </citation>
    <scope>NUCLEOTIDE SEQUENCE [LARGE SCALE GENOMIC DNA]</scope>
    <source>
        <strain evidence="2 3">F</strain>
    </source>
</reference>
<evidence type="ECO:0000313" key="3">
    <source>
        <dbReference type="Proteomes" id="UP000235786"/>
    </source>
</evidence>
<name>A0A2J6RM27_HYAVF</name>
<gene>
    <name evidence="2" type="ORF">L207DRAFT_512597</name>
</gene>
<dbReference type="Proteomes" id="UP000235786">
    <property type="component" value="Unassembled WGS sequence"/>
</dbReference>
<keyword evidence="1" id="KW-0812">Transmembrane</keyword>
<keyword evidence="1" id="KW-0472">Membrane</keyword>
<feature type="transmembrane region" description="Helical" evidence="1">
    <location>
        <begin position="126"/>
        <end position="145"/>
    </location>
</feature>
<organism evidence="2 3">
    <name type="scientific">Hyaloscypha variabilis (strain UAMH 11265 / GT02V1 / F)</name>
    <name type="common">Meliniomyces variabilis</name>
    <dbReference type="NCBI Taxonomy" id="1149755"/>
    <lineage>
        <taxon>Eukaryota</taxon>
        <taxon>Fungi</taxon>
        <taxon>Dikarya</taxon>
        <taxon>Ascomycota</taxon>
        <taxon>Pezizomycotina</taxon>
        <taxon>Leotiomycetes</taxon>
        <taxon>Helotiales</taxon>
        <taxon>Hyaloscyphaceae</taxon>
        <taxon>Hyaloscypha</taxon>
        <taxon>Hyaloscypha variabilis</taxon>
    </lineage>
</organism>
<proteinExistence type="predicted"/>
<evidence type="ECO:0000256" key="1">
    <source>
        <dbReference type="SAM" id="Phobius"/>
    </source>
</evidence>
<keyword evidence="1" id="KW-1133">Transmembrane helix</keyword>
<protein>
    <submittedName>
        <fullName evidence="2">Uncharacterized protein</fullName>
    </submittedName>
</protein>
<keyword evidence="3" id="KW-1185">Reference proteome</keyword>
<feature type="transmembrane region" description="Helical" evidence="1">
    <location>
        <begin position="640"/>
        <end position="660"/>
    </location>
</feature>
<dbReference type="EMBL" id="KZ613946">
    <property type="protein sequence ID" value="PMD39571.1"/>
    <property type="molecule type" value="Genomic_DNA"/>
</dbReference>
<feature type="transmembrane region" description="Helical" evidence="1">
    <location>
        <begin position="182"/>
        <end position="205"/>
    </location>
</feature>
<dbReference type="OrthoDB" id="3552865at2759"/>
<sequence length="722" mass="78923">MTSGPHIHEKVPWLQSHSTKRYSLRKSWRLAPNKLPEPPAEDGEKTRSRRWAHFALHLVICLAWLGPAIALLVLNFQSHLVGASIGCFSCRVNPFSSSTYDEEAGFNKRDDTALSGLQFAAKALEIWFALVGAGFIYDILVIITAHRGHLPIGMFAKYLQFGDILSIFQFPPGSKNSLHWGFIFFVGCMCVIMNLIGPAIAILMIPTLQWIDIDSTNPVLFVSLASSSPPSSVAISPGCSASLLAAGNFSCTTEPYAHTLDELFASVAASLGQIDVTPVVFDPVITQEGQVSYIVNTTDPDVDWIPSRQVAREISADYLRYANAVQEAHPPSNYSTIHNSLSTLLLRDGPVLGLGGGCYKGNLSVAQVAVDKSIRCYSGWNLFAISNAEYIKCIRVGTGWTGTTNFQSNLYLGTENSTVNDVAITPHFADHAHTPVSTDDPHCFDANGNPQTDPACDWDAIFAETPAANLWNTSTNFILVEYHMPGLSTPNNTVWCDDISYINFQSYELDPSPYSNFIHLATLEDADPPVPPRTVPLVVHPDWILAAWSVDQNGTVAGTRDPAAQISSTLETVLTEANATLELDLLNYMDGVVMDQALSLIDYSTNSSTQTTNAATNPLLTTSAQIQVWMYSMFSQTSKLGAAVVIICCVIVVLRILVAFKRATIGHYTSPKTLMELLLEALEYDPMEPDSQLQPRRASVGIMENKMGVKVDGRKLSFAYTH</sequence>
<accession>A0A2J6RM27</accession>
<feature type="transmembrane region" description="Helical" evidence="1">
    <location>
        <begin position="54"/>
        <end position="74"/>
    </location>
</feature>
<evidence type="ECO:0000313" key="2">
    <source>
        <dbReference type="EMBL" id="PMD39571.1"/>
    </source>
</evidence>
<dbReference type="AlphaFoldDB" id="A0A2J6RM27"/>